<dbReference type="GO" id="GO:0004427">
    <property type="term" value="F:inorganic diphosphate phosphatase activity"/>
    <property type="evidence" value="ECO:0007669"/>
    <property type="project" value="UniProtKB-EC"/>
</dbReference>
<evidence type="ECO:0000256" key="3">
    <source>
        <dbReference type="ARBA" id="ARBA00022723"/>
    </source>
</evidence>
<keyword evidence="3" id="KW-0479">Metal-binding</keyword>
<dbReference type="GO" id="GO:0006796">
    <property type="term" value="P:phosphate-containing compound metabolic process"/>
    <property type="evidence" value="ECO:0007669"/>
    <property type="project" value="InterPro"/>
</dbReference>
<evidence type="ECO:0000256" key="5">
    <source>
        <dbReference type="ARBA" id="ARBA00022842"/>
    </source>
</evidence>
<dbReference type="GO" id="GO:0000287">
    <property type="term" value="F:magnesium ion binding"/>
    <property type="evidence" value="ECO:0007669"/>
    <property type="project" value="InterPro"/>
</dbReference>
<name>A0A221W1U9_9PSEU</name>
<evidence type="ECO:0000256" key="4">
    <source>
        <dbReference type="ARBA" id="ARBA00022801"/>
    </source>
</evidence>
<organism evidence="6 7">
    <name type="scientific">Actinoalloteichus hoggarensis</name>
    <dbReference type="NCBI Taxonomy" id="1470176"/>
    <lineage>
        <taxon>Bacteria</taxon>
        <taxon>Bacillati</taxon>
        <taxon>Actinomycetota</taxon>
        <taxon>Actinomycetes</taxon>
        <taxon>Pseudonocardiales</taxon>
        <taxon>Pseudonocardiaceae</taxon>
        <taxon>Actinoalloteichus</taxon>
    </lineage>
</organism>
<proteinExistence type="predicted"/>
<gene>
    <name evidence="6" type="ORF">AHOG_10585</name>
</gene>
<dbReference type="Proteomes" id="UP000204221">
    <property type="component" value="Chromosome"/>
</dbReference>
<comment type="cofactor">
    <cofactor evidence="1">
        <name>Mg(2+)</name>
        <dbReference type="ChEBI" id="CHEBI:18420"/>
    </cofactor>
</comment>
<evidence type="ECO:0000313" key="6">
    <source>
        <dbReference type="EMBL" id="ASO19760.1"/>
    </source>
</evidence>
<dbReference type="EC" id="3.6.1.1" evidence="2"/>
<evidence type="ECO:0000256" key="2">
    <source>
        <dbReference type="ARBA" id="ARBA00012146"/>
    </source>
</evidence>
<sequence length="121" mass="13400">MPSASLRLATAYLHQRVSVRIDRPAGSLHPRHGYRYPVNYGYLPGVPAPDGDDLDAYYLTTTPADHADGIVVAVIHRHHDDDDKLVVIDDHDAGIDDATIHRLVAFQEIPGRYDIARHSIG</sequence>
<protein>
    <recommendedName>
        <fullName evidence="2">inorganic diphosphatase</fullName>
        <ecNumber evidence="2">3.6.1.1</ecNumber>
    </recommendedName>
</protein>
<keyword evidence="4" id="KW-0378">Hydrolase</keyword>
<dbReference type="GO" id="GO:0005737">
    <property type="term" value="C:cytoplasm"/>
    <property type="evidence" value="ECO:0007669"/>
    <property type="project" value="InterPro"/>
</dbReference>
<reference evidence="6 7" key="1">
    <citation type="submission" date="2017-07" db="EMBL/GenBank/DDBJ databases">
        <title>Complete genome sequence of Actinoalloteichus hoggarensis DSM 45943, type strain of Actinoalloteichus hoggarensis.</title>
        <authorList>
            <person name="Ruckert C."/>
            <person name="Nouioui I."/>
            <person name="Willmese J."/>
            <person name="van Wezel G."/>
            <person name="Klenk H.-P."/>
            <person name="Kalinowski J."/>
            <person name="Zotchev S.B."/>
        </authorList>
    </citation>
    <scope>NUCLEOTIDE SEQUENCE [LARGE SCALE GENOMIC DNA]</scope>
    <source>
        <strain evidence="6 7">DSM 45943</strain>
    </source>
</reference>
<dbReference type="InterPro" id="IPR036649">
    <property type="entry name" value="Pyrophosphatase_sf"/>
</dbReference>
<evidence type="ECO:0000313" key="7">
    <source>
        <dbReference type="Proteomes" id="UP000204221"/>
    </source>
</evidence>
<dbReference type="EMBL" id="CP022521">
    <property type="protein sequence ID" value="ASO19760.1"/>
    <property type="molecule type" value="Genomic_DNA"/>
</dbReference>
<dbReference type="KEGG" id="ahg:AHOG_10585"/>
<dbReference type="SUPFAM" id="SSF50324">
    <property type="entry name" value="Inorganic pyrophosphatase"/>
    <property type="match status" value="1"/>
</dbReference>
<accession>A0A221W1U9</accession>
<keyword evidence="5" id="KW-0460">Magnesium</keyword>
<evidence type="ECO:0000256" key="1">
    <source>
        <dbReference type="ARBA" id="ARBA00001946"/>
    </source>
</evidence>
<dbReference type="Pfam" id="PF00719">
    <property type="entry name" value="Pyrophosphatase"/>
    <property type="match status" value="1"/>
</dbReference>
<dbReference type="AlphaFoldDB" id="A0A221W1U9"/>
<dbReference type="InterPro" id="IPR008162">
    <property type="entry name" value="Pyrophosphatase"/>
</dbReference>
<dbReference type="Gene3D" id="3.90.80.10">
    <property type="entry name" value="Inorganic pyrophosphatase"/>
    <property type="match status" value="1"/>
</dbReference>
<keyword evidence="7" id="KW-1185">Reference proteome</keyword>